<comment type="caution">
    <text evidence="4">The sequence shown here is derived from an EMBL/GenBank/DDBJ whole genome shotgun (WGS) entry which is preliminary data.</text>
</comment>
<accession>A0ABW2FX93</accession>
<feature type="region of interest" description="Disordered" evidence="1">
    <location>
        <begin position="1"/>
        <end position="81"/>
    </location>
</feature>
<dbReference type="Pfam" id="PF14032">
    <property type="entry name" value="PknH_C"/>
    <property type="match status" value="1"/>
</dbReference>
<proteinExistence type="predicted"/>
<gene>
    <name evidence="4" type="ORF">ACFQMG_14190</name>
</gene>
<feature type="domain" description="PknH-like extracellular" evidence="3">
    <location>
        <begin position="123"/>
        <end position="301"/>
    </location>
</feature>
<dbReference type="Gene3D" id="3.40.1000.70">
    <property type="entry name" value="PknH-like extracellular domain"/>
    <property type="match status" value="1"/>
</dbReference>
<keyword evidence="2" id="KW-0812">Transmembrane</keyword>
<dbReference type="Proteomes" id="UP001596435">
    <property type="component" value="Unassembled WGS sequence"/>
</dbReference>
<organism evidence="4 5">
    <name type="scientific">Kitasatospora paranensis</name>
    <dbReference type="NCBI Taxonomy" id="258053"/>
    <lineage>
        <taxon>Bacteria</taxon>
        <taxon>Bacillati</taxon>
        <taxon>Actinomycetota</taxon>
        <taxon>Actinomycetes</taxon>
        <taxon>Kitasatosporales</taxon>
        <taxon>Streptomycetaceae</taxon>
        <taxon>Kitasatospora</taxon>
    </lineage>
</organism>
<feature type="compositionally biased region" description="Pro residues" evidence="1">
    <location>
        <begin position="47"/>
        <end position="64"/>
    </location>
</feature>
<evidence type="ECO:0000256" key="2">
    <source>
        <dbReference type="SAM" id="Phobius"/>
    </source>
</evidence>
<protein>
    <submittedName>
        <fullName evidence="4">Sensor domain-containing protein</fullName>
    </submittedName>
</protein>
<keyword evidence="5" id="KW-1185">Reference proteome</keyword>
<evidence type="ECO:0000313" key="5">
    <source>
        <dbReference type="Proteomes" id="UP001596435"/>
    </source>
</evidence>
<evidence type="ECO:0000313" key="4">
    <source>
        <dbReference type="EMBL" id="MFC7180704.1"/>
    </source>
</evidence>
<reference evidence="5" key="1">
    <citation type="journal article" date="2019" name="Int. J. Syst. Evol. Microbiol.">
        <title>The Global Catalogue of Microorganisms (GCM) 10K type strain sequencing project: providing services to taxonomists for standard genome sequencing and annotation.</title>
        <authorList>
            <consortium name="The Broad Institute Genomics Platform"/>
            <consortium name="The Broad Institute Genome Sequencing Center for Infectious Disease"/>
            <person name="Wu L."/>
            <person name="Ma J."/>
        </authorList>
    </citation>
    <scope>NUCLEOTIDE SEQUENCE [LARGE SCALE GENOMIC DNA]</scope>
    <source>
        <strain evidence="5">CGMCC 1.12859</strain>
    </source>
</reference>
<evidence type="ECO:0000256" key="1">
    <source>
        <dbReference type="SAM" id="MobiDB-lite"/>
    </source>
</evidence>
<dbReference type="InterPro" id="IPR038232">
    <property type="entry name" value="PknH-like_Extracell_sf"/>
</dbReference>
<keyword evidence="2" id="KW-0472">Membrane</keyword>
<feature type="compositionally biased region" description="Low complexity" evidence="1">
    <location>
        <begin position="17"/>
        <end position="46"/>
    </location>
</feature>
<evidence type="ECO:0000259" key="3">
    <source>
        <dbReference type="Pfam" id="PF14032"/>
    </source>
</evidence>
<dbReference type="RefSeq" id="WP_380231197.1">
    <property type="nucleotide sequence ID" value="NZ_JBHTAJ010000022.1"/>
</dbReference>
<keyword evidence="2" id="KW-1133">Transmembrane helix</keyword>
<feature type="transmembrane region" description="Helical" evidence="2">
    <location>
        <begin position="89"/>
        <end position="110"/>
    </location>
</feature>
<dbReference type="EMBL" id="JBHTAJ010000022">
    <property type="protein sequence ID" value="MFC7180704.1"/>
    <property type="molecule type" value="Genomic_DNA"/>
</dbReference>
<dbReference type="InterPro" id="IPR026954">
    <property type="entry name" value="PknH-like_Extracell"/>
</dbReference>
<name>A0ABW2FX93_9ACTN</name>
<feature type="compositionally biased region" description="Low complexity" evidence="1">
    <location>
        <begin position="65"/>
        <end position="75"/>
    </location>
</feature>
<sequence>MSKHYWGPGPAAPAPPTWQQTPRAVPPQFARPGPAAPPARNAAPGTPAQPAPVHEPPPPPPPRPAAGAPQPSRPQTPRARRAVRALRHWRLLSAAVVPCLVLAGVGWWVWPRQPAAIAPRIVAGTVQADILPPEAVSRLAGATLVPGPRSDRPHAAIEVSPADCAVAVGPATQSVYGRAWTAFLSATYQDAGSSGAYTVNQVVGVFPDGAKAGAALRTLTAGLGRCPSSTRTDQAGRTTTWAYAAYPATPVAVVWTATQNTVAGWACYHQARVKGAALIEVAVCEAGDGRPTASKLADALAGQVSA</sequence>